<evidence type="ECO:0000256" key="5">
    <source>
        <dbReference type="ARBA" id="ARBA00023002"/>
    </source>
</evidence>
<feature type="domain" description="Acyl-CoA oxidase/dehydrogenase middle" evidence="14">
    <location>
        <begin position="179"/>
        <end position="274"/>
    </location>
</feature>
<comment type="similarity">
    <text evidence="2 12">Belongs to the acyl-CoA dehydrogenase family.</text>
</comment>
<dbReference type="Pfam" id="PF02770">
    <property type="entry name" value="Acyl-CoA_dh_M"/>
    <property type="match status" value="1"/>
</dbReference>
<comment type="cofactor">
    <cofactor evidence="1 12">
        <name>FAD</name>
        <dbReference type="ChEBI" id="CHEBI:57692"/>
    </cofactor>
</comment>
<evidence type="ECO:0000256" key="3">
    <source>
        <dbReference type="ARBA" id="ARBA00022630"/>
    </source>
</evidence>
<feature type="domain" description="Acyl-CoA dehydrogenase/oxidase N-terminal" evidence="15">
    <location>
        <begin position="63"/>
        <end position="174"/>
    </location>
</feature>
<reference evidence="16 17" key="1">
    <citation type="journal article" date="2005" name="Nucleic Acids Res.">
        <title>The genome sequence of Xanthomonas oryzae pathovar oryzae KACC10331, the bacterial blight pathogen of rice.</title>
        <authorList>
            <person name="Lee B.M."/>
            <person name="Park Y.J."/>
            <person name="Park D.S."/>
            <person name="Kang H.W."/>
            <person name="Kim J.G."/>
            <person name="Song E.S."/>
            <person name="Park I.C."/>
            <person name="Yoon U.H."/>
            <person name="Hahn J.H."/>
            <person name="Koo B.S."/>
            <person name="Lee G.B."/>
            <person name="Kim H."/>
            <person name="Park H.S."/>
            <person name="Yoon K.O."/>
            <person name="Kim J.H."/>
            <person name="Jung C.H."/>
            <person name="Koh N.H."/>
            <person name="Seo J.S."/>
            <person name="Go S.J."/>
        </authorList>
    </citation>
    <scope>NUCLEOTIDE SEQUENCE [LARGE SCALE GENOMIC DNA]</scope>
    <source>
        <strain evidence="17">KACC10331 / KXO85</strain>
    </source>
</reference>
<dbReference type="Pfam" id="PF02771">
    <property type="entry name" value="Acyl-CoA_dh_N"/>
    <property type="match status" value="1"/>
</dbReference>
<dbReference type="PANTHER" id="PTHR43884">
    <property type="entry name" value="ACYL-COA DEHYDROGENASE"/>
    <property type="match status" value="1"/>
</dbReference>
<dbReference type="AlphaFoldDB" id="Q5H141"/>
<dbReference type="Pfam" id="PF00441">
    <property type="entry name" value="Acyl-CoA_dh_1"/>
    <property type="match status" value="1"/>
</dbReference>
<comment type="catalytic activity">
    <reaction evidence="6">
        <text>3-sulfinopropanoyl-CoA + H2O = propanoyl-CoA + sulfite + H(+)</text>
        <dbReference type="Rhea" id="RHEA:41624"/>
        <dbReference type="ChEBI" id="CHEBI:15377"/>
        <dbReference type="ChEBI" id="CHEBI:15378"/>
        <dbReference type="ChEBI" id="CHEBI:17359"/>
        <dbReference type="ChEBI" id="CHEBI:57392"/>
        <dbReference type="ChEBI" id="CHEBI:78349"/>
        <dbReference type="EC" id="3.13.1.4"/>
    </reaction>
    <physiologicalReaction direction="left-to-right" evidence="6">
        <dbReference type="Rhea" id="RHEA:41625"/>
    </physiologicalReaction>
</comment>
<keyword evidence="3 12" id="KW-0285">Flavoprotein</keyword>
<protein>
    <recommendedName>
        <fullName evidence="10">3-sulfinopropanoyl-CoA desulfinase</fullName>
        <ecNumber evidence="7">1.3.8.11</ecNumber>
        <ecNumber evidence="8">3.13.1.4</ecNumber>
    </recommendedName>
    <alternativeName>
        <fullName evidence="11">3-sulfinopropionyl coenzyme A desulfinase</fullName>
    </alternativeName>
    <alternativeName>
        <fullName evidence="9">Cyclohexane-1-carbonyl-CoA dehydrogenase</fullName>
    </alternativeName>
</protein>
<dbReference type="KEGG" id="xoo:XOO2076"/>
<dbReference type="Gene3D" id="1.10.540.10">
    <property type="entry name" value="Acyl-CoA dehydrogenase/oxidase, N-terminal domain"/>
    <property type="match status" value="1"/>
</dbReference>
<proteinExistence type="inferred from homology"/>
<dbReference type="InterPro" id="IPR037069">
    <property type="entry name" value="AcylCoA_DH/ox_N_sf"/>
</dbReference>
<dbReference type="EMBL" id="AE013598">
    <property type="protein sequence ID" value="AAW75330.1"/>
    <property type="molecule type" value="Genomic_DNA"/>
</dbReference>
<dbReference type="Gene3D" id="1.20.140.10">
    <property type="entry name" value="Butyryl-CoA Dehydrogenase, subunit A, domain 3"/>
    <property type="match status" value="1"/>
</dbReference>
<evidence type="ECO:0000256" key="1">
    <source>
        <dbReference type="ARBA" id="ARBA00001974"/>
    </source>
</evidence>
<evidence type="ECO:0000313" key="17">
    <source>
        <dbReference type="Proteomes" id="UP000006735"/>
    </source>
</evidence>
<gene>
    <name evidence="16" type="primary">acdA</name>
    <name evidence="16" type="ordered locus">XOO2076</name>
</gene>
<organism evidence="16 17">
    <name type="scientific">Xanthomonas oryzae pv. oryzae (strain KACC10331 / KXO85)</name>
    <dbReference type="NCBI Taxonomy" id="291331"/>
    <lineage>
        <taxon>Bacteria</taxon>
        <taxon>Pseudomonadati</taxon>
        <taxon>Pseudomonadota</taxon>
        <taxon>Gammaproteobacteria</taxon>
        <taxon>Lysobacterales</taxon>
        <taxon>Lysobacteraceae</taxon>
        <taxon>Xanthomonas</taxon>
    </lineage>
</organism>
<dbReference type="InterPro" id="IPR009100">
    <property type="entry name" value="AcylCoA_DH/oxidase_NM_dom_sf"/>
</dbReference>
<dbReference type="FunFam" id="1.20.140.10:FF:000004">
    <property type="entry name" value="Acyl-CoA dehydrogenase FadE25"/>
    <property type="match status" value="1"/>
</dbReference>
<dbReference type="STRING" id="291331.XOO2076"/>
<dbReference type="InterPro" id="IPR046373">
    <property type="entry name" value="Acyl-CoA_Oxase/DH_mid-dom_sf"/>
</dbReference>
<sequence length="439" mass="47156">MASANTFKRADQSSRSMNISISRYGDIFGPAAGAVNYIRMRMVGATMGLSSGLEWCDVDFSFTEEQLMIQDVARRIAQEKIAPSAEQFDRSGEFPLENIRLLGENGLMGIEVPVDYGGAGMDPISYALAMIEIAAADGAHSTIVSVNNSLFCTGILKNGSEAQKQLYVRAIAEGTHIGAFALTEPQSGSDASAMRCRAVKQADGSFVINGKKSWITSGPVAKYIVLFAVTEPDKGSRGITAFMVDTDRAGFHRGKTEPKLGIRASATCEIEFADYLAQPDEVLGVEGEGFRTAMSVLDAGRIGIASQAVGIARAAYEATLAYVKERKAFGAAIGTFQMTQAKIADMKCKLDAALLLTLRAAWLKGQGQTFGTEAAVAKLTASEAAMWITHQAVQIHGGMGYSKEMPLERYFRDAKITEIYEGTSEIQRLVIARGETGLR</sequence>
<feature type="domain" description="Acyl-CoA dehydrogenase/oxidase C-terminal" evidence="13">
    <location>
        <begin position="287"/>
        <end position="434"/>
    </location>
</feature>
<keyword evidence="17" id="KW-1185">Reference proteome</keyword>
<dbReference type="InterPro" id="IPR009075">
    <property type="entry name" value="AcylCo_DH/oxidase_C"/>
</dbReference>
<keyword evidence="5 12" id="KW-0560">Oxidoreductase</keyword>
<evidence type="ECO:0000259" key="15">
    <source>
        <dbReference type="Pfam" id="PF02771"/>
    </source>
</evidence>
<accession>Q5H141</accession>
<dbReference type="PANTHER" id="PTHR43884:SF12">
    <property type="entry name" value="ISOVALERYL-COA DEHYDROGENASE, MITOCHONDRIAL-RELATED"/>
    <property type="match status" value="1"/>
</dbReference>
<evidence type="ECO:0000256" key="8">
    <source>
        <dbReference type="ARBA" id="ARBA00066461"/>
    </source>
</evidence>
<dbReference type="Gene3D" id="2.40.110.10">
    <property type="entry name" value="Butyryl-CoA Dehydrogenase, subunit A, domain 2"/>
    <property type="match status" value="1"/>
</dbReference>
<dbReference type="FunFam" id="1.10.540.10:FF:000002">
    <property type="entry name" value="Acyl-CoA dehydrogenase FadE19"/>
    <property type="match status" value="1"/>
</dbReference>
<evidence type="ECO:0000256" key="10">
    <source>
        <dbReference type="ARBA" id="ARBA00068311"/>
    </source>
</evidence>
<evidence type="ECO:0000313" key="16">
    <source>
        <dbReference type="EMBL" id="AAW75330.1"/>
    </source>
</evidence>
<dbReference type="Proteomes" id="UP000006735">
    <property type="component" value="Chromosome"/>
</dbReference>
<name>Q5H141_XANOR</name>
<dbReference type="InterPro" id="IPR036250">
    <property type="entry name" value="AcylCo_DH-like_C"/>
</dbReference>
<dbReference type="PROSITE" id="PS00072">
    <property type="entry name" value="ACYL_COA_DH_1"/>
    <property type="match status" value="1"/>
</dbReference>
<dbReference type="EC" id="3.13.1.4" evidence="8"/>
<dbReference type="InterPro" id="IPR013786">
    <property type="entry name" value="AcylCoA_DH/ox_N"/>
</dbReference>
<dbReference type="SUPFAM" id="SSF56645">
    <property type="entry name" value="Acyl-CoA dehydrogenase NM domain-like"/>
    <property type="match status" value="1"/>
</dbReference>
<dbReference type="EC" id="1.3.8.11" evidence="7"/>
<evidence type="ECO:0000259" key="13">
    <source>
        <dbReference type="Pfam" id="PF00441"/>
    </source>
</evidence>
<evidence type="ECO:0000256" key="2">
    <source>
        <dbReference type="ARBA" id="ARBA00009347"/>
    </source>
</evidence>
<dbReference type="InterPro" id="IPR006089">
    <property type="entry name" value="Acyl-CoA_DH_CS"/>
</dbReference>
<evidence type="ECO:0000256" key="9">
    <source>
        <dbReference type="ARBA" id="ARBA00067292"/>
    </source>
</evidence>
<keyword evidence="4 12" id="KW-0274">FAD</keyword>
<dbReference type="FunFam" id="2.40.110.10:FF:000009">
    <property type="entry name" value="Acyl-CoA dehydrogenase"/>
    <property type="match status" value="1"/>
</dbReference>
<dbReference type="GO" id="GO:0003995">
    <property type="term" value="F:acyl-CoA dehydrogenase activity"/>
    <property type="evidence" value="ECO:0007669"/>
    <property type="project" value="InterPro"/>
</dbReference>
<dbReference type="SUPFAM" id="SSF47203">
    <property type="entry name" value="Acyl-CoA dehydrogenase C-terminal domain-like"/>
    <property type="match status" value="1"/>
</dbReference>
<evidence type="ECO:0000256" key="11">
    <source>
        <dbReference type="ARBA" id="ARBA00075603"/>
    </source>
</evidence>
<evidence type="ECO:0000256" key="7">
    <source>
        <dbReference type="ARBA" id="ARBA00066361"/>
    </source>
</evidence>
<dbReference type="GO" id="GO:0050660">
    <property type="term" value="F:flavin adenine dinucleotide binding"/>
    <property type="evidence" value="ECO:0007669"/>
    <property type="project" value="InterPro"/>
</dbReference>
<evidence type="ECO:0000256" key="6">
    <source>
        <dbReference type="ARBA" id="ARBA00052938"/>
    </source>
</evidence>
<evidence type="ECO:0000256" key="4">
    <source>
        <dbReference type="ARBA" id="ARBA00022827"/>
    </source>
</evidence>
<dbReference type="PROSITE" id="PS00073">
    <property type="entry name" value="ACYL_COA_DH_2"/>
    <property type="match status" value="1"/>
</dbReference>
<dbReference type="InterPro" id="IPR006091">
    <property type="entry name" value="Acyl-CoA_Oxase/DH_mid-dom"/>
</dbReference>
<evidence type="ECO:0000256" key="12">
    <source>
        <dbReference type="RuleBase" id="RU362125"/>
    </source>
</evidence>
<evidence type="ECO:0000259" key="14">
    <source>
        <dbReference type="Pfam" id="PF02770"/>
    </source>
</evidence>
<dbReference type="HOGENOM" id="CLU_018204_0_2_6"/>